<feature type="transmembrane region" description="Helical" evidence="2">
    <location>
        <begin position="75"/>
        <end position="101"/>
    </location>
</feature>
<evidence type="ECO:0000256" key="1">
    <source>
        <dbReference type="SAM" id="MobiDB-lite"/>
    </source>
</evidence>
<accession>A0A9D0ZZP1</accession>
<protein>
    <submittedName>
        <fullName evidence="3">Uncharacterized protein</fullName>
    </submittedName>
</protein>
<dbReference type="AlphaFoldDB" id="A0A9D0ZZP1"/>
<evidence type="ECO:0000313" key="4">
    <source>
        <dbReference type="Proteomes" id="UP000886886"/>
    </source>
</evidence>
<reference evidence="3" key="2">
    <citation type="journal article" date="2021" name="PeerJ">
        <title>Extensive microbial diversity within the chicken gut microbiome revealed by metagenomics and culture.</title>
        <authorList>
            <person name="Gilroy R."/>
            <person name="Ravi A."/>
            <person name="Getino M."/>
            <person name="Pursley I."/>
            <person name="Horton D.L."/>
            <person name="Alikhan N.F."/>
            <person name="Baker D."/>
            <person name="Gharbi K."/>
            <person name="Hall N."/>
            <person name="Watson M."/>
            <person name="Adriaenssens E.M."/>
            <person name="Foster-Nyarko E."/>
            <person name="Jarju S."/>
            <person name="Secka A."/>
            <person name="Antonio M."/>
            <person name="Oren A."/>
            <person name="Chaudhuri R.R."/>
            <person name="La Ragione R."/>
            <person name="Hildebrand F."/>
            <person name="Pallen M.J."/>
        </authorList>
    </citation>
    <scope>NUCLEOTIDE SEQUENCE</scope>
    <source>
        <strain evidence="3">ChiSjej3B21-11622</strain>
    </source>
</reference>
<evidence type="ECO:0000256" key="2">
    <source>
        <dbReference type="SAM" id="Phobius"/>
    </source>
</evidence>
<gene>
    <name evidence="3" type="ORF">IAB26_13805</name>
</gene>
<feature type="transmembrane region" description="Helical" evidence="2">
    <location>
        <begin position="44"/>
        <end position="63"/>
    </location>
</feature>
<dbReference type="EMBL" id="DVFT01000202">
    <property type="protein sequence ID" value="HIQ97618.1"/>
    <property type="molecule type" value="Genomic_DNA"/>
</dbReference>
<reference evidence="3" key="1">
    <citation type="submission" date="2020-10" db="EMBL/GenBank/DDBJ databases">
        <authorList>
            <person name="Gilroy R."/>
        </authorList>
    </citation>
    <scope>NUCLEOTIDE SEQUENCE</scope>
    <source>
        <strain evidence="3">ChiSjej3B21-11622</strain>
    </source>
</reference>
<keyword evidence="2" id="KW-1133">Transmembrane helix</keyword>
<dbReference type="Proteomes" id="UP000886886">
    <property type="component" value="Unassembled WGS sequence"/>
</dbReference>
<keyword evidence="2" id="KW-0472">Membrane</keyword>
<comment type="caution">
    <text evidence="3">The sequence shown here is derived from an EMBL/GenBank/DDBJ whole genome shotgun (WGS) entry which is preliminary data.</text>
</comment>
<proteinExistence type="predicted"/>
<organism evidence="3 4">
    <name type="scientific">Candidatus Limivivens merdigallinarum</name>
    <dbReference type="NCBI Taxonomy" id="2840859"/>
    <lineage>
        <taxon>Bacteria</taxon>
        <taxon>Bacillati</taxon>
        <taxon>Bacillota</taxon>
        <taxon>Clostridia</taxon>
        <taxon>Lachnospirales</taxon>
        <taxon>Lachnospiraceae</taxon>
        <taxon>Lachnospiraceae incertae sedis</taxon>
        <taxon>Candidatus Limivivens</taxon>
    </lineage>
</organism>
<evidence type="ECO:0000313" key="3">
    <source>
        <dbReference type="EMBL" id="HIQ97618.1"/>
    </source>
</evidence>
<name>A0A9D0ZZP1_9FIRM</name>
<feature type="region of interest" description="Disordered" evidence="1">
    <location>
        <begin position="125"/>
        <end position="146"/>
    </location>
</feature>
<sequence length="146" mass="17708">MVREQRVRLMARMAIYEKRHRESIKNARQWFRGDYVGSRMLKNLFLVTFAYLIGFAFYVALTFDQVMEKLGTMDIQGLVTGTVVCYVAVAAVYLVCTYLVYSFRYYRFEKEILIYRHMAERLEEEYQSEEAELKDERRRRAHNRRR</sequence>
<keyword evidence="2" id="KW-0812">Transmembrane</keyword>
<feature type="compositionally biased region" description="Basic residues" evidence="1">
    <location>
        <begin position="137"/>
        <end position="146"/>
    </location>
</feature>